<name>A0A0A8YSX0_ARUDO</name>
<evidence type="ECO:0000313" key="1">
    <source>
        <dbReference type="EMBL" id="JAD27675.1"/>
    </source>
</evidence>
<dbReference type="EMBL" id="GBRH01270220">
    <property type="protein sequence ID" value="JAD27675.1"/>
    <property type="molecule type" value="Transcribed_RNA"/>
</dbReference>
<reference evidence="1" key="1">
    <citation type="submission" date="2014-09" db="EMBL/GenBank/DDBJ databases">
        <authorList>
            <person name="Magalhaes I.L.F."/>
            <person name="Oliveira U."/>
            <person name="Santos F.R."/>
            <person name="Vidigal T.H.D.A."/>
            <person name="Brescovit A.D."/>
            <person name="Santos A.J."/>
        </authorList>
    </citation>
    <scope>NUCLEOTIDE SEQUENCE</scope>
    <source>
        <tissue evidence="1">Shoot tissue taken approximately 20 cm above the soil surface</tissue>
    </source>
</reference>
<organism evidence="1">
    <name type="scientific">Arundo donax</name>
    <name type="common">Giant reed</name>
    <name type="synonym">Donax arundinaceus</name>
    <dbReference type="NCBI Taxonomy" id="35708"/>
    <lineage>
        <taxon>Eukaryota</taxon>
        <taxon>Viridiplantae</taxon>
        <taxon>Streptophyta</taxon>
        <taxon>Embryophyta</taxon>
        <taxon>Tracheophyta</taxon>
        <taxon>Spermatophyta</taxon>
        <taxon>Magnoliopsida</taxon>
        <taxon>Liliopsida</taxon>
        <taxon>Poales</taxon>
        <taxon>Poaceae</taxon>
        <taxon>PACMAD clade</taxon>
        <taxon>Arundinoideae</taxon>
        <taxon>Arundineae</taxon>
        <taxon>Arundo</taxon>
    </lineage>
</organism>
<accession>A0A0A8YSX0</accession>
<reference evidence="1" key="2">
    <citation type="journal article" date="2015" name="Data Brief">
        <title>Shoot transcriptome of the giant reed, Arundo donax.</title>
        <authorList>
            <person name="Barrero R.A."/>
            <person name="Guerrero F.D."/>
            <person name="Moolhuijzen P."/>
            <person name="Goolsby J.A."/>
            <person name="Tidwell J."/>
            <person name="Bellgard S.E."/>
            <person name="Bellgard M.I."/>
        </authorList>
    </citation>
    <scope>NUCLEOTIDE SEQUENCE</scope>
    <source>
        <tissue evidence="1">Shoot tissue taken approximately 20 cm above the soil surface</tissue>
    </source>
</reference>
<proteinExistence type="predicted"/>
<sequence length="13" mass="1653">MQLQTLYFRNLII</sequence>
<protein>
    <submittedName>
        <fullName evidence="1">Uncharacterized protein</fullName>
    </submittedName>
</protein>